<accession>A0ACB9G221</accession>
<organism evidence="1 2">
    <name type="scientific">Smallanthus sonchifolius</name>
    <dbReference type="NCBI Taxonomy" id="185202"/>
    <lineage>
        <taxon>Eukaryota</taxon>
        <taxon>Viridiplantae</taxon>
        <taxon>Streptophyta</taxon>
        <taxon>Embryophyta</taxon>
        <taxon>Tracheophyta</taxon>
        <taxon>Spermatophyta</taxon>
        <taxon>Magnoliopsida</taxon>
        <taxon>eudicotyledons</taxon>
        <taxon>Gunneridae</taxon>
        <taxon>Pentapetalae</taxon>
        <taxon>asterids</taxon>
        <taxon>campanulids</taxon>
        <taxon>Asterales</taxon>
        <taxon>Asteraceae</taxon>
        <taxon>Asteroideae</taxon>
        <taxon>Heliantheae alliance</taxon>
        <taxon>Millerieae</taxon>
        <taxon>Smallanthus</taxon>
    </lineage>
</organism>
<reference evidence="2" key="1">
    <citation type="journal article" date="2022" name="Mol. Ecol. Resour.">
        <title>The genomes of chicory, endive, great burdock and yacon provide insights into Asteraceae palaeo-polyploidization history and plant inulin production.</title>
        <authorList>
            <person name="Fan W."/>
            <person name="Wang S."/>
            <person name="Wang H."/>
            <person name="Wang A."/>
            <person name="Jiang F."/>
            <person name="Liu H."/>
            <person name="Zhao H."/>
            <person name="Xu D."/>
            <person name="Zhang Y."/>
        </authorList>
    </citation>
    <scope>NUCLEOTIDE SEQUENCE [LARGE SCALE GENOMIC DNA]</scope>
    <source>
        <strain evidence="2">cv. Yunnan</strain>
    </source>
</reference>
<name>A0ACB9G221_9ASTR</name>
<proteinExistence type="predicted"/>
<dbReference type="EMBL" id="CM042032">
    <property type="protein sequence ID" value="KAI3777457.1"/>
    <property type="molecule type" value="Genomic_DNA"/>
</dbReference>
<evidence type="ECO:0000313" key="1">
    <source>
        <dbReference type="EMBL" id="KAI3777457.1"/>
    </source>
</evidence>
<reference evidence="1 2" key="2">
    <citation type="journal article" date="2022" name="Mol. Ecol. Resour.">
        <title>The genomes of chicory, endive, great burdock and yacon provide insights into Asteraceae paleo-polyploidization history and plant inulin production.</title>
        <authorList>
            <person name="Fan W."/>
            <person name="Wang S."/>
            <person name="Wang H."/>
            <person name="Wang A."/>
            <person name="Jiang F."/>
            <person name="Liu H."/>
            <person name="Zhao H."/>
            <person name="Xu D."/>
            <person name="Zhang Y."/>
        </authorList>
    </citation>
    <scope>NUCLEOTIDE SEQUENCE [LARGE SCALE GENOMIC DNA]</scope>
    <source>
        <strain evidence="2">cv. Yunnan</strain>
        <tissue evidence="1">Leaves</tissue>
    </source>
</reference>
<evidence type="ECO:0000313" key="2">
    <source>
        <dbReference type="Proteomes" id="UP001056120"/>
    </source>
</evidence>
<comment type="caution">
    <text evidence="1">The sequence shown here is derived from an EMBL/GenBank/DDBJ whole genome shotgun (WGS) entry which is preliminary data.</text>
</comment>
<dbReference type="Proteomes" id="UP001056120">
    <property type="component" value="Linkage Group LG15"/>
</dbReference>
<sequence length="79" mass="9493">MSEESSLKWKQCRRLLGGTYSWLKRNKKVYIWHSRRNARGEAPSNILQLGIELFVTMESKLNEVEYIVTNKHNVFFIRY</sequence>
<protein>
    <submittedName>
        <fullName evidence="1">Uncharacterized protein</fullName>
    </submittedName>
</protein>
<gene>
    <name evidence="1" type="ORF">L1987_47257</name>
</gene>
<keyword evidence="2" id="KW-1185">Reference proteome</keyword>